<dbReference type="OrthoDB" id="193716at2759"/>
<dbReference type="SMART" id="SM00490">
    <property type="entry name" value="HELICc"/>
    <property type="match status" value="1"/>
</dbReference>
<comment type="domain">
    <text evidence="5">The Q motif is unique to and characteristic of the DEAD box family of RNA helicases and controls ATP binding and hydrolysis.</text>
</comment>
<dbReference type="PROSITE" id="PS51192">
    <property type="entry name" value="HELICASE_ATP_BIND_1"/>
    <property type="match status" value="1"/>
</dbReference>
<proteinExistence type="inferred from homology"/>
<evidence type="ECO:0000256" key="1">
    <source>
        <dbReference type="ARBA" id="ARBA00022741"/>
    </source>
</evidence>
<sequence>MSRPSLVSRWFRVSAVAELPSRLVRGFASKAPTPDTHGTSLFSRLKQWHVARVLCQSLTGVPFRFDRLTDVQERVFSLFPDIAKSSTMLPDGQGRDLLCKARTGTGKTVAFLVPAIQARLNALENIDKNILTPSFERYMNEKYPADMKENLSPKQLKHIKSIFRRESVGTLVISPTRELAMQIAEEAKKLVRDDHRIGVHLLVGGVKSIRQRRPWEMKNRDIVVATPGRLLDLMSMPMFRDSLSTTQTLVLDEADMLLEMGFREDIQSIIAQLPSVEERMTFLFSATMDADIAAIARASLHEQHRVIDCVPPGEDNVHTKVPQMVTTLGHPNEALPHLLRLISHDQLLHGSDSKIMIFTPTTKTTDMLYKILQDMQPAFPTTSETRVFRIHSSLDQAKRSKISQQFRQCKSQPNIMVTSDVSARGVDYPSVTRVIQLGVPPSKEMYVHRVGRTGRRGRDGRADLVISDFENAFVAFELSDIPVVALDQYEFEQEVLDLASSSHSAVRDRLQDAELGRIIAAAQTRVDPTNVQGVFSSLFGYYYSMRQLLRTANASILHAVQDWVVGLVGLDSRPAPTWAMRQMLSSSSSSQTTSKKRSYTKKDRSFSKPFSRTNQSGYPKQKHTKVYKTPF</sequence>
<evidence type="ECO:0000256" key="5">
    <source>
        <dbReference type="RuleBase" id="RU365068"/>
    </source>
</evidence>
<dbReference type="InterPro" id="IPR014001">
    <property type="entry name" value="Helicase_ATP-bd"/>
</dbReference>
<dbReference type="InterPro" id="IPR027417">
    <property type="entry name" value="P-loop_NTPase"/>
</dbReference>
<evidence type="ECO:0000256" key="2">
    <source>
        <dbReference type="ARBA" id="ARBA00022801"/>
    </source>
</evidence>
<dbReference type="GO" id="GO:0016787">
    <property type="term" value="F:hydrolase activity"/>
    <property type="evidence" value="ECO:0007669"/>
    <property type="project" value="UniProtKB-KW"/>
</dbReference>
<dbReference type="PANTHER" id="PTHR24031">
    <property type="entry name" value="RNA HELICASE"/>
    <property type="match status" value="1"/>
</dbReference>
<feature type="domain" description="Helicase C-terminal" evidence="8">
    <location>
        <begin position="334"/>
        <end position="499"/>
    </location>
</feature>
<dbReference type="AlphaFoldDB" id="A0A0M8MYY5"/>
<dbReference type="Proteomes" id="UP000037751">
    <property type="component" value="Unassembled WGS sequence"/>
</dbReference>
<gene>
    <name evidence="9" type="ORF">Malapachy_3169</name>
</gene>
<organism evidence="9 10">
    <name type="scientific">Malassezia pachydermatis</name>
    <dbReference type="NCBI Taxonomy" id="77020"/>
    <lineage>
        <taxon>Eukaryota</taxon>
        <taxon>Fungi</taxon>
        <taxon>Dikarya</taxon>
        <taxon>Basidiomycota</taxon>
        <taxon>Ustilaginomycotina</taxon>
        <taxon>Malasseziomycetes</taxon>
        <taxon>Malasseziales</taxon>
        <taxon>Malasseziaceae</taxon>
        <taxon>Malassezia</taxon>
    </lineage>
</organism>
<evidence type="ECO:0000259" key="8">
    <source>
        <dbReference type="PROSITE" id="PS51194"/>
    </source>
</evidence>
<dbReference type="GO" id="GO:0003724">
    <property type="term" value="F:RNA helicase activity"/>
    <property type="evidence" value="ECO:0007669"/>
    <property type="project" value="UniProtKB-EC"/>
</dbReference>
<evidence type="ECO:0000313" key="10">
    <source>
        <dbReference type="Proteomes" id="UP000037751"/>
    </source>
</evidence>
<dbReference type="Gene3D" id="3.40.50.300">
    <property type="entry name" value="P-loop containing nucleotide triphosphate hydrolases"/>
    <property type="match status" value="2"/>
</dbReference>
<evidence type="ECO:0000256" key="3">
    <source>
        <dbReference type="ARBA" id="ARBA00022840"/>
    </source>
</evidence>
<dbReference type="Pfam" id="PF00270">
    <property type="entry name" value="DEAD"/>
    <property type="match status" value="1"/>
</dbReference>
<feature type="domain" description="Helicase ATP-binding" evidence="7">
    <location>
        <begin position="88"/>
        <end position="306"/>
    </location>
</feature>
<dbReference type="PROSITE" id="PS51194">
    <property type="entry name" value="HELICASE_CTER"/>
    <property type="match status" value="1"/>
</dbReference>
<comment type="function">
    <text evidence="5">RNA helicase.</text>
</comment>
<comment type="catalytic activity">
    <reaction evidence="5">
        <text>ATP + H2O = ADP + phosphate + H(+)</text>
        <dbReference type="Rhea" id="RHEA:13065"/>
        <dbReference type="ChEBI" id="CHEBI:15377"/>
        <dbReference type="ChEBI" id="CHEBI:15378"/>
        <dbReference type="ChEBI" id="CHEBI:30616"/>
        <dbReference type="ChEBI" id="CHEBI:43474"/>
        <dbReference type="ChEBI" id="CHEBI:456216"/>
        <dbReference type="EC" id="3.6.4.13"/>
    </reaction>
</comment>
<reference evidence="9 10" key="1">
    <citation type="submission" date="2015-07" db="EMBL/GenBank/DDBJ databases">
        <title>Draft Genome Sequence of Malassezia furfur CBS1878 and Malassezia pachydermatis CBS1879.</title>
        <authorList>
            <person name="Triana S."/>
            <person name="Ohm R."/>
            <person name="Gonzalez A."/>
            <person name="DeCock H."/>
            <person name="Restrepo S."/>
            <person name="Celis A."/>
        </authorList>
    </citation>
    <scope>NUCLEOTIDE SEQUENCE [LARGE SCALE GENOMIC DNA]</scope>
    <source>
        <strain evidence="9 10">CBS 1879</strain>
    </source>
</reference>
<evidence type="ECO:0000256" key="6">
    <source>
        <dbReference type="SAM" id="MobiDB-lite"/>
    </source>
</evidence>
<dbReference type="SMART" id="SM00487">
    <property type="entry name" value="DEXDc"/>
    <property type="match status" value="1"/>
</dbReference>
<evidence type="ECO:0000256" key="4">
    <source>
        <dbReference type="ARBA" id="ARBA00022884"/>
    </source>
</evidence>
<accession>A0A0M8MYY5</accession>
<dbReference type="VEuPathDB" id="FungiDB:Malapachy_3169"/>
<dbReference type="RefSeq" id="XP_017993983.1">
    <property type="nucleotide sequence ID" value="XM_018137647.1"/>
</dbReference>
<comment type="similarity">
    <text evidence="5">Belongs to the DEAD box helicase family.</text>
</comment>
<keyword evidence="1 5" id="KW-0547">Nucleotide-binding</keyword>
<feature type="region of interest" description="Disordered" evidence="6">
    <location>
        <begin position="582"/>
        <end position="631"/>
    </location>
</feature>
<dbReference type="GeneID" id="28729523"/>
<dbReference type="STRING" id="77020.A0A0M8MYY5"/>
<name>A0A0M8MYY5_9BASI</name>
<keyword evidence="3 5" id="KW-0067">ATP-binding</keyword>
<feature type="compositionally biased region" description="Polar residues" evidence="6">
    <location>
        <begin position="608"/>
        <end position="618"/>
    </location>
</feature>
<dbReference type="Pfam" id="PF00271">
    <property type="entry name" value="Helicase_C"/>
    <property type="match status" value="1"/>
</dbReference>
<keyword evidence="2 5" id="KW-0378">Hydrolase</keyword>
<dbReference type="GO" id="GO:0005524">
    <property type="term" value="F:ATP binding"/>
    <property type="evidence" value="ECO:0007669"/>
    <property type="project" value="UniProtKB-UniRule"/>
</dbReference>
<dbReference type="SUPFAM" id="SSF52540">
    <property type="entry name" value="P-loop containing nucleoside triphosphate hydrolases"/>
    <property type="match status" value="1"/>
</dbReference>
<evidence type="ECO:0000313" key="9">
    <source>
        <dbReference type="EMBL" id="KOS16351.1"/>
    </source>
</evidence>
<keyword evidence="5 9" id="KW-0347">Helicase</keyword>
<protein>
    <recommendedName>
        <fullName evidence="5">ATP-dependent RNA helicase</fullName>
        <ecNumber evidence="5">3.6.4.13</ecNumber>
    </recommendedName>
</protein>
<comment type="caution">
    <text evidence="9">The sequence shown here is derived from an EMBL/GenBank/DDBJ whole genome shotgun (WGS) entry which is preliminary data.</text>
</comment>
<dbReference type="GO" id="GO:0003723">
    <property type="term" value="F:RNA binding"/>
    <property type="evidence" value="ECO:0007669"/>
    <property type="project" value="UniProtKB-UniRule"/>
</dbReference>
<feature type="compositionally biased region" description="Basic residues" evidence="6">
    <location>
        <begin position="620"/>
        <end position="631"/>
    </location>
</feature>
<keyword evidence="4 5" id="KW-0694">RNA-binding</keyword>
<dbReference type="InterPro" id="IPR001650">
    <property type="entry name" value="Helicase_C-like"/>
</dbReference>
<dbReference type="EC" id="3.6.4.13" evidence="5"/>
<keyword evidence="10" id="KW-1185">Reference proteome</keyword>
<dbReference type="EMBL" id="LGAV01000001">
    <property type="protein sequence ID" value="KOS16351.1"/>
    <property type="molecule type" value="Genomic_DNA"/>
</dbReference>
<dbReference type="InterPro" id="IPR011545">
    <property type="entry name" value="DEAD/DEAH_box_helicase_dom"/>
</dbReference>
<evidence type="ECO:0000259" key="7">
    <source>
        <dbReference type="PROSITE" id="PS51192"/>
    </source>
</evidence>